<feature type="non-terminal residue" evidence="2">
    <location>
        <position position="1"/>
    </location>
</feature>
<gene>
    <name evidence="2" type="ORF">A3Q56_08079</name>
</gene>
<evidence type="ECO:0000313" key="2">
    <source>
        <dbReference type="EMBL" id="OAF64176.1"/>
    </source>
</evidence>
<protein>
    <submittedName>
        <fullName evidence="2">Uncharacterized protein</fullName>
    </submittedName>
</protein>
<evidence type="ECO:0000313" key="3">
    <source>
        <dbReference type="Proteomes" id="UP000078046"/>
    </source>
</evidence>
<accession>A0A177AQ93</accession>
<feature type="region of interest" description="Disordered" evidence="1">
    <location>
        <begin position="94"/>
        <end position="120"/>
    </location>
</feature>
<evidence type="ECO:0000256" key="1">
    <source>
        <dbReference type="SAM" id="MobiDB-lite"/>
    </source>
</evidence>
<reference evidence="2 3" key="1">
    <citation type="submission" date="2016-04" db="EMBL/GenBank/DDBJ databases">
        <title>The genome of Intoshia linei affirms orthonectids as highly simplified spiralians.</title>
        <authorList>
            <person name="Mikhailov K.V."/>
            <person name="Slusarev G.S."/>
            <person name="Nikitin M.A."/>
            <person name="Logacheva M.D."/>
            <person name="Penin A."/>
            <person name="Aleoshin V."/>
            <person name="Panchin Y.V."/>
        </authorList>
    </citation>
    <scope>NUCLEOTIDE SEQUENCE [LARGE SCALE GENOMIC DNA]</scope>
    <source>
        <strain evidence="2">Intl2013</strain>
        <tissue evidence="2">Whole animal</tissue>
    </source>
</reference>
<sequence>ASNETSALPFYDASMKNVDLEILRKDMQHYLNEIYVYESYNKKKNLKLFNIVSKQVLRMTESEIEKIRNIKYRRPLKKTENKNVKYYDFTVKTPKKDEPKIPKVEPIEKKEKDPENVNKT</sequence>
<keyword evidence="3" id="KW-1185">Reference proteome</keyword>
<proteinExistence type="predicted"/>
<dbReference type="Proteomes" id="UP000078046">
    <property type="component" value="Unassembled WGS sequence"/>
</dbReference>
<dbReference type="AlphaFoldDB" id="A0A177AQ93"/>
<organism evidence="2 3">
    <name type="scientific">Intoshia linei</name>
    <dbReference type="NCBI Taxonomy" id="1819745"/>
    <lineage>
        <taxon>Eukaryota</taxon>
        <taxon>Metazoa</taxon>
        <taxon>Spiralia</taxon>
        <taxon>Lophotrochozoa</taxon>
        <taxon>Mesozoa</taxon>
        <taxon>Orthonectida</taxon>
        <taxon>Rhopaluridae</taxon>
        <taxon>Intoshia</taxon>
    </lineage>
</organism>
<name>A0A177AQ93_9BILA</name>
<comment type="caution">
    <text evidence="2">The sequence shown here is derived from an EMBL/GenBank/DDBJ whole genome shotgun (WGS) entry which is preliminary data.</text>
</comment>
<dbReference type="EMBL" id="LWCA01002053">
    <property type="protein sequence ID" value="OAF64176.1"/>
    <property type="molecule type" value="Genomic_DNA"/>
</dbReference>